<dbReference type="Gene3D" id="2.60.40.1510">
    <property type="entry name" value="ntegrin, alpha v. Chain A, domain 3"/>
    <property type="match status" value="1"/>
</dbReference>
<dbReference type="GO" id="GO:0008360">
    <property type="term" value="P:regulation of cell shape"/>
    <property type="evidence" value="ECO:0007669"/>
    <property type="project" value="TreeGrafter"/>
</dbReference>
<dbReference type="Pfam" id="PF20806">
    <property type="entry name" value="Integrin_A_Ig_3"/>
    <property type="match status" value="1"/>
</dbReference>
<feature type="region of interest" description="Disordered" evidence="18">
    <location>
        <begin position="1612"/>
        <end position="1710"/>
    </location>
</feature>
<dbReference type="Pfam" id="PF08441">
    <property type="entry name" value="Integrin_A_Ig_1"/>
    <property type="match status" value="1"/>
</dbReference>
<feature type="region of interest" description="Disordered" evidence="18">
    <location>
        <begin position="1462"/>
        <end position="1495"/>
    </location>
</feature>
<feature type="region of interest" description="Disordered" evidence="18">
    <location>
        <begin position="1241"/>
        <end position="1282"/>
    </location>
</feature>
<evidence type="ECO:0000256" key="14">
    <source>
        <dbReference type="ARBA" id="ARBA00023170"/>
    </source>
</evidence>
<evidence type="ECO:0000256" key="6">
    <source>
        <dbReference type="ARBA" id="ARBA00022729"/>
    </source>
</evidence>
<keyword evidence="13" id="KW-1015">Disulfide bond</keyword>
<dbReference type="PRINTS" id="PR01185">
    <property type="entry name" value="INTEGRINA"/>
</dbReference>
<dbReference type="SUPFAM" id="SSF69179">
    <property type="entry name" value="Integrin domains"/>
    <property type="match status" value="3"/>
</dbReference>
<dbReference type="InterPro" id="IPR032695">
    <property type="entry name" value="Integrin_dom_sf"/>
</dbReference>
<organism evidence="24 25">
    <name type="scientific">Polypterus senegalus</name>
    <name type="common">Senegal bichir</name>
    <dbReference type="NCBI Taxonomy" id="55291"/>
    <lineage>
        <taxon>Eukaryota</taxon>
        <taxon>Metazoa</taxon>
        <taxon>Chordata</taxon>
        <taxon>Craniata</taxon>
        <taxon>Vertebrata</taxon>
        <taxon>Euteleostomi</taxon>
        <taxon>Actinopterygii</taxon>
        <taxon>Polypteriformes</taxon>
        <taxon>Polypteridae</taxon>
        <taxon>Polypterus</taxon>
    </lineage>
</organism>
<keyword evidence="7" id="KW-0677">Repeat</keyword>
<feature type="domain" description="Integrin alpha second immunoglobulin-like" evidence="22">
    <location>
        <begin position="562"/>
        <end position="702"/>
    </location>
</feature>
<comment type="similarity">
    <text evidence="3 17">Belongs to the integrin alpha chain family.</text>
</comment>
<evidence type="ECO:0000256" key="10">
    <source>
        <dbReference type="ARBA" id="ARBA00022989"/>
    </source>
</evidence>
<dbReference type="SMART" id="SM00191">
    <property type="entry name" value="Int_alpha"/>
    <property type="match status" value="3"/>
</dbReference>
<comment type="caution">
    <text evidence="24">The sequence shown here is derived from an EMBL/GenBank/DDBJ whole genome shotgun (WGS) entry which is preliminary data.</text>
</comment>
<keyword evidence="9 17" id="KW-0130">Cell adhesion</keyword>
<evidence type="ECO:0000256" key="17">
    <source>
        <dbReference type="RuleBase" id="RU003762"/>
    </source>
</evidence>
<evidence type="ECO:0000256" key="9">
    <source>
        <dbReference type="ARBA" id="ARBA00022889"/>
    </source>
</evidence>
<evidence type="ECO:0000256" key="11">
    <source>
        <dbReference type="ARBA" id="ARBA00023037"/>
    </source>
</evidence>
<keyword evidence="10 17" id="KW-1133">Transmembrane helix</keyword>
<feature type="domain" description="Integrin alpha third immunoglobulin-like" evidence="23">
    <location>
        <begin position="708"/>
        <end position="809"/>
    </location>
</feature>
<dbReference type="PROSITE" id="PS51470">
    <property type="entry name" value="FG_GAP"/>
    <property type="match status" value="5"/>
</dbReference>
<evidence type="ECO:0000256" key="12">
    <source>
        <dbReference type="ARBA" id="ARBA00023136"/>
    </source>
</evidence>
<feature type="repeat" description="FG-GAP" evidence="16">
    <location>
        <begin position="294"/>
        <end position="352"/>
    </location>
</feature>
<dbReference type="InterPro" id="IPR049175">
    <property type="entry name" value="FAM171_C"/>
</dbReference>
<dbReference type="GO" id="GO:0007155">
    <property type="term" value="P:cell adhesion"/>
    <property type="evidence" value="ECO:0007669"/>
    <property type="project" value="UniProtKB-KW"/>
</dbReference>
<dbReference type="InterPro" id="IPR028994">
    <property type="entry name" value="Integrin_alpha_N"/>
</dbReference>
<evidence type="ECO:0000256" key="15">
    <source>
        <dbReference type="ARBA" id="ARBA00023180"/>
    </source>
</evidence>
<evidence type="ECO:0000256" key="2">
    <source>
        <dbReference type="ARBA" id="ARBA00006818"/>
    </source>
</evidence>
<evidence type="ECO:0000256" key="16">
    <source>
        <dbReference type="PROSITE-ProRule" id="PRU00803"/>
    </source>
</evidence>
<dbReference type="InterPro" id="IPR013517">
    <property type="entry name" value="FG-GAP"/>
</dbReference>
<feature type="non-terminal residue" evidence="24">
    <location>
        <position position="1710"/>
    </location>
</feature>
<feature type="repeat" description="FG-GAP" evidence="16">
    <location>
        <begin position="77"/>
        <end position="138"/>
    </location>
</feature>
<dbReference type="Gene3D" id="2.60.40.1530">
    <property type="entry name" value="ntegrin, alpha v. Chain A, domain 4"/>
    <property type="match status" value="1"/>
</dbReference>
<feature type="repeat" description="FG-GAP" evidence="16">
    <location>
        <begin position="227"/>
        <end position="293"/>
    </location>
</feature>
<keyword evidence="12 17" id="KW-0472">Membrane</keyword>
<evidence type="ECO:0000259" key="22">
    <source>
        <dbReference type="Pfam" id="PF20805"/>
    </source>
</evidence>
<feature type="domain" description="FAM171 N-terminal" evidence="20">
    <location>
        <begin position="895"/>
        <end position="1148"/>
    </location>
</feature>
<evidence type="ECO:0000259" key="21">
    <source>
        <dbReference type="Pfam" id="PF20771"/>
    </source>
</evidence>
<evidence type="ECO:0000313" key="25">
    <source>
        <dbReference type="Proteomes" id="UP000886611"/>
    </source>
</evidence>
<keyword evidence="11 17" id="KW-0401">Integrin</keyword>
<protein>
    <submittedName>
        <fullName evidence="24">ITA8 protein</fullName>
    </submittedName>
</protein>
<accession>A0A8X7XA22</accession>
<evidence type="ECO:0000256" key="1">
    <source>
        <dbReference type="ARBA" id="ARBA00004479"/>
    </source>
</evidence>
<dbReference type="FunFam" id="2.60.40.1510:FF:000001">
    <property type="entry name" value="Integrin alpha V"/>
    <property type="match status" value="1"/>
</dbReference>
<feature type="non-terminal residue" evidence="24">
    <location>
        <position position="1"/>
    </location>
</feature>
<keyword evidence="15" id="KW-0325">Glycoprotein</keyword>
<evidence type="ECO:0000256" key="7">
    <source>
        <dbReference type="ARBA" id="ARBA00022737"/>
    </source>
</evidence>
<evidence type="ECO:0000259" key="20">
    <source>
        <dbReference type="Pfam" id="PF10577"/>
    </source>
</evidence>
<dbReference type="Gene3D" id="2.60.40.1460">
    <property type="entry name" value="Integrin domains. Chain A, domain 2"/>
    <property type="match status" value="1"/>
</dbReference>
<dbReference type="InterPro" id="IPR048286">
    <property type="entry name" value="Integrin_alpha_Ig-like_3"/>
</dbReference>
<evidence type="ECO:0000313" key="24">
    <source>
        <dbReference type="EMBL" id="KAG2464943.1"/>
    </source>
</evidence>
<feature type="domain" description="FAM171 C-terminal" evidence="21">
    <location>
        <begin position="1229"/>
        <end position="1708"/>
    </location>
</feature>
<keyword evidence="8" id="KW-0106">Calcium</keyword>
<feature type="compositionally biased region" description="Basic and acidic residues" evidence="18">
    <location>
        <begin position="1690"/>
        <end position="1703"/>
    </location>
</feature>
<feature type="compositionally biased region" description="Basic and acidic residues" evidence="18">
    <location>
        <begin position="1581"/>
        <end position="1592"/>
    </location>
</feature>
<dbReference type="SUPFAM" id="SSF69318">
    <property type="entry name" value="Integrin alpha N-terminal domain"/>
    <property type="match status" value="1"/>
</dbReference>
<dbReference type="InterPro" id="IPR000413">
    <property type="entry name" value="Integrin_alpha"/>
</dbReference>
<dbReference type="GO" id="GO:0043149">
    <property type="term" value="P:stress fiber assembly"/>
    <property type="evidence" value="ECO:0007669"/>
    <property type="project" value="TreeGrafter"/>
</dbReference>
<dbReference type="PANTHER" id="PTHR31626">
    <property type="entry name" value="SUSHI DOMAIN-CONTAINING PROTEIN"/>
    <property type="match status" value="1"/>
</dbReference>
<feature type="region of interest" description="Disordered" evidence="18">
    <location>
        <begin position="1351"/>
        <end position="1375"/>
    </location>
</feature>
<dbReference type="GO" id="GO:0046872">
    <property type="term" value="F:metal ion binding"/>
    <property type="evidence" value="ECO:0007669"/>
    <property type="project" value="UniProtKB-KW"/>
</dbReference>
<evidence type="ECO:0000256" key="5">
    <source>
        <dbReference type="ARBA" id="ARBA00022723"/>
    </source>
</evidence>
<sequence length="1710" mass="190342">MERQRKSGDLVVGIPNVSDLAVVGNQVLRDWDECHTEARDREVSSLVRVFQEGSCRERLACCDAQTGLADNRMMRFNDTRQPVEFKSNQWFGATVRTHKGKVVACAPLYHWSALKMPGEKDPVGTCYIAIQNFSAYVEYSPCRSDNSDPEGQGFCQAGFSADFTKDGTLVVGGPGSYYWQGQIITTGVAEILNGYSVRELIRKVKGEKQSGAAPDSYDDSYLELLAGVPRGAHNFGYMASYFGYTLAVSDVNGDGLDDILVGAPLYMDREFESKPKEVGRVYIYLQEDALTFKEPIILSGTEVFGRFGSAIANLGDLNQDGYHDVAVGAPFAGADRRGRVFIYNGVSEGLKLQPSQVLDGVWASKSAPGGFGFSLRGDSDLDKNDYPDLIVGAFGAGKAIVYRSRPVVTVDAQLLLNPMIVNPENKTCQRMDLEILVTCLTARVCATVSGHGIPHAVDLLIELNLDWLKHKGAIKRVLFLDTHQHQQIFRLRIENRNPQKCQNFIIYLRDETEFRDKLTPISINLNYSLDESSPPRGLALKPILNYYEKTSVQEQAYILVDCGDDNMCVPDLRLAAAMDSEKLIIGEDNPLMITINAQNQGEGAYEAELYVIIPPEADYIGVERKNEALRRLNCEYRMENVTRMVVCDLGNPMVAATNLSVGLRFAVQRLEEAGSNIKFDLQIKSSNKDNANSNLVTLRINITALAQVEIRGVSHPAQILLPLQHWEPKEKPTKEEDIGPQVQHIYELHNKGPSAISKTFLQVDWPSHHKDEMILYVFEVKTEGPITCKGNATLNPLNLETSELEDTPELLGFLRNSSLVHSNCSNINCLLITCHIGRLDKGQSAVVKVRSRLWAQTFLQRKNYQYSLNANISYNVLSLPYRIYPEILPQASIAVMLKVHISDASTNQPIAATAIEIFTNQTSLVSEISGADGNTFLKFHYRVGTLLIVTATKRGYVPNSALWRPSRIPVFSSLSLGLLPERSATLMVYDDVVQIVSGFQGSRLQPKVQFHRRSLKLPQNTTFGNLTAFLTVACSPGEAHHFPYLQGLNGNGTGNNSRFELTPITAISVHLLNSDGSDVQVDGPIHIFVPLPPNSNLNENNHIPAWRFDKKLGAWLKSSLGFVQREGNQLTLTYIAPHLGYWVAAMSPHNTGPMVAKDISTYHTVFLLAILGGMAVILLVLLCLLLYYCRRKCIKPRQHHRKLQLSCALESSKKDQATSMSHLNLISEVHMEMVSSSGEADLHTPMLKPSYNTSRDFSSREELLSQHEERDKSRGSLNNLTRGTLLKEYHRAMESFPLKTGRSNEASEGYESPAQEEFYRSYNSVSSQLLLDKKDKEVQASFTQLSGVSTRSIRESGYPVPGTSVKEPAGDRRAPDYLMSRSVDHLERPTSFPHPGQLICCSSVDQVNESIYRKVLPTLVIPAHYVNLPEEHPYAGQSLILQTEQQSDLDQLQAELTAAHPPLQQPSQTMKLSAQDISHQDLQDPQATDWSLEPAPMPESMSIPASLNEAAVVQMNGEVQLLTEKTLMELRGGKPLPHPRAWFVSLDGRANAHVRHSYIDLQRAGKNGSNDASLDSGVDMNEPRQGKKIKERDRKRKLPVAMAYTHLVYVDDVEPGSSENGPNIHSPEESPAGPQPQLDQVPEEEKRESLPRQKQNATNRTVEDEPELRLPTSPEHTTPCPNDGGEDQDENKKSPWQKREERPLLAFNLK</sequence>
<evidence type="ECO:0000256" key="18">
    <source>
        <dbReference type="SAM" id="MobiDB-lite"/>
    </source>
</evidence>
<dbReference type="PANTHER" id="PTHR31626:SF1">
    <property type="entry name" value="PROTEIN FAM171A1"/>
    <property type="match status" value="1"/>
</dbReference>
<dbReference type="InterPro" id="IPR013519">
    <property type="entry name" value="Int_alpha_beta-p"/>
</dbReference>
<evidence type="ECO:0000259" key="23">
    <source>
        <dbReference type="Pfam" id="PF20806"/>
    </source>
</evidence>
<dbReference type="Pfam" id="PF01839">
    <property type="entry name" value="FG-GAP"/>
    <property type="match status" value="2"/>
</dbReference>
<feature type="domain" description="Integrin alpha first immunoglubulin-like" evidence="19">
    <location>
        <begin position="404"/>
        <end position="560"/>
    </location>
</feature>
<keyword evidence="5" id="KW-0479">Metal-binding</keyword>
<dbReference type="InterPro" id="IPR048285">
    <property type="entry name" value="Integrin_alpha_Ig-like_2"/>
</dbReference>
<dbReference type="Pfam" id="PF20771">
    <property type="entry name" value="FAM171A1-2-B_C"/>
    <property type="match status" value="1"/>
</dbReference>
<comment type="subcellular location">
    <subcellularLocation>
        <location evidence="1 17">Membrane</location>
        <topology evidence="1 17">Single-pass type I membrane protein</topology>
    </subcellularLocation>
</comment>
<evidence type="ECO:0000259" key="19">
    <source>
        <dbReference type="Pfam" id="PF08441"/>
    </source>
</evidence>
<proteinExistence type="inferred from homology"/>
<dbReference type="InterPro" id="IPR018890">
    <property type="entry name" value="FAM171"/>
</dbReference>
<keyword evidence="14 17" id="KW-0675">Receptor</keyword>
<name>A0A8X7XA22_POLSE</name>
<evidence type="ECO:0000256" key="4">
    <source>
        <dbReference type="ARBA" id="ARBA00022692"/>
    </source>
</evidence>
<evidence type="ECO:0000256" key="8">
    <source>
        <dbReference type="ARBA" id="ARBA00022837"/>
    </source>
</evidence>
<feature type="compositionally biased region" description="Basic and acidic residues" evidence="18">
    <location>
        <begin position="1257"/>
        <end position="1274"/>
    </location>
</feature>
<dbReference type="Pfam" id="PF10577">
    <property type="entry name" value="FAM171A1-2-B_N"/>
    <property type="match status" value="1"/>
</dbReference>
<feature type="region of interest" description="Disordered" evidence="18">
    <location>
        <begin position="1564"/>
        <end position="1597"/>
    </location>
</feature>
<dbReference type="InterPro" id="IPR013649">
    <property type="entry name" value="Integrin_alpha_Ig-like_1"/>
</dbReference>
<dbReference type="Proteomes" id="UP000886611">
    <property type="component" value="Unassembled WGS sequence"/>
</dbReference>
<keyword evidence="4 17" id="KW-0812">Transmembrane</keyword>
<feature type="compositionally biased region" description="Polar residues" evidence="18">
    <location>
        <begin position="1465"/>
        <end position="1477"/>
    </location>
</feature>
<dbReference type="Gene3D" id="2.130.10.130">
    <property type="entry name" value="Integrin alpha, N-terminal"/>
    <property type="match status" value="1"/>
</dbReference>
<keyword evidence="6" id="KW-0732">Signal</keyword>
<reference evidence="24 25" key="1">
    <citation type="journal article" date="2021" name="Cell">
        <title>Tracing the genetic footprints of vertebrate landing in non-teleost ray-finned fishes.</title>
        <authorList>
            <person name="Bi X."/>
            <person name="Wang K."/>
            <person name="Yang L."/>
            <person name="Pan H."/>
            <person name="Jiang H."/>
            <person name="Wei Q."/>
            <person name="Fang M."/>
            <person name="Yu H."/>
            <person name="Zhu C."/>
            <person name="Cai Y."/>
            <person name="He Y."/>
            <person name="Gan X."/>
            <person name="Zeng H."/>
            <person name="Yu D."/>
            <person name="Zhu Y."/>
            <person name="Jiang H."/>
            <person name="Qiu Q."/>
            <person name="Yang H."/>
            <person name="Zhang Y.E."/>
            <person name="Wang W."/>
            <person name="Zhu M."/>
            <person name="He S."/>
            <person name="Zhang G."/>
        </authorList>
    </citation>
    <scope>NUCLEOTIDE SEQUENCE [LARGE SCALE GENOMIC DNA]</scope>
    <source>
        <strain evidence="24">Bchr_013</strain>
    </source>
</reference>
<dbReference type="GO" id="GO:0007229">
    <property type="term" value="P:integrin-mediated signaling pathway"/>
    <property type="evidence" value="ECO:0007669"/>
    <property type="project" value="UniProtKB-KW"/>
</dbReference>
<dbReference type="InterPro" id="IPR048530">
    <property type="entry name" value="FAM171_N"/>
</dbReference>
<feature type="repeat" description="FG-GAP" evidence="16">
    <location>
        <begin position="143"/>
        <end position="195"/>
    </location>
</feature>
<evidence type="ECO:0000256" key="13">
    <source>
        <dbReference type="ARBA" id="ARBA00023157"/>
    </source>
</evidence>
<dbReference type="GO" id="GO:0008305">
    <property type="term" value="C:integrin complex"/>
    <property type="evidence" value="ECO:0007669"/>
    <property type="project" value="InterPro"/>
</dbReference>
<dbReference type="FunFam" id="2.60.40.1460:FF:000001">
    <property type="entry name" value="Integrin, alpha V"/>
    <property type="match status" value="1"/>
</dbReference>
<feature type="transmembrane region" description="Helical" evidence="17">
    <location>
        <begin position="1165"/>
        <end position="1188"/>
    </location>
</feature>
<keyword evidence="25" id="KW-1185">Reference proteome</keyword>
<dbReference type="EMBL" id="JAATIS010002524">
    <property type="protein sequence ID" value="KAG2464943.1"/>
    <property type="molecule type" value="Genomic_DNA"/>
</dbReference>
<comment type="similarity">
    <text evidence="2">Belongs to the FAM171 family.</text>
</comment>
<feature type="repeat" description="FG-GAP" evidence="16">
    <location>
        <begin position="356"/>
        <end position="419"/>
    </location>
</feature>
<gene>
    <name evidence="24" type="primary">Itga8_1</name>
    <name evidence="24" type="ORF">GTO96_0009509</name>
</gene>
<dbReference type="Pfam" id="PF20805">
    <property type="entry name" value="Integrin_A_Ig_2"/>
    <property type="match status" value="1"/>
</dbReference>
<evidence type="ECO:0000256" key="3">
    <source>
        <dbReference type="ARBA" id="ARBA00008054"/>
    </source>
</evidence>